<evidence type="ECO:0000313" key="1">
    <source>
        <dbReference type="EMBL" id="CAK9064541.1"/>
    </source>
</evidence>
<name>A0ABP0NL88_9DINO</name>
<protein>
    <submittedName>
        <fullName evidence="1">RSN1_TM domain-containing protein</fullName>
    </submittedName>
</protein>
<reference evidence="1 2" key="1">
    <citation type="submission" date="2024-02" db="EMBL/GenBank/DDBJ databases">
        <authorList>
            <person name="Chen Y."/>
            <person name="Shah S."/>
            <person name="Dougan E. K."/>
            <person name="Thang M."/>
            <person name="Chan C."/>
        </authorList>
    </citation>
    <scope>NUCLEOTIDE SEQUENCE [LARGE SCALE GENOMIC DNA]</scope>
</reference>
<comment type="caution">
    <text evidence="1">The sequence shown here is derived from an EMBL/GenBank/DDBJ whole genome shotgun (WGS) entry which is preliminary data.</text>
</comment>
<sequence>MADVTTAAEPAVQAPAQAPAQAAPAAAPAQGTAAAPVGQSQIAPGYPSQYGQPPGYGGYGGCGYGGYQPGMPGQPMPGMPGQPGQMQPIPPQDMRPQLNFRTVVRCFMEIAAIIQGFSLILMMGNGWLQEMGSNEEQPMRRFAVWLGSSVRGAVSSLIPLAAFRKRHRSLEEIWDTQPAPPRPTRWWVVLGMAYFAASFLQEWNSYRRIRQTVQRTPPSGEGSRGSASASNLLDFYMQKQQELHRQKTRQGASDPPGSEAVKAPTGPV</sequence>
<accession>A0ABP0NL88</accession>
<evidence type="ECO:0000313" key="2">
    <source>
        <dbReference type="Proteomes" id="UP001642464"/>
    </source>
</evidence>
<dbReference type="Proteomes" id="UP001642464">
    <property type="component" value="Unassembled WGS sequence"/>
</dbReference>
<gene>
    <name evidence="1" type="ORF">SCF082_LOCUS33207</name>
</gene>
<dbReference type="EMBL" id="CAXAMM010029335">
    <property type="protein sequence ID" value="CAK9064541.1"/>
    <property type="molecule type" value="Genomic_DNA"/>
</dbReference>
<keyword evidence="2" id="KW-1185">Reference proteome</keyword>
<organism evidence="1 2">
    <name type="scientific">Durusdinium trenchii</name>
    <dbReference type="NCBI Taxonomy" id="1381693"/>
    <lineage>
        <taxon>Eukaryota</taxon>
        <taxon>Sar</taxon>
        <taxon>Alveolata</taxon>
        <taxon>Dinophyceae</taxon>
        <taxon>Suessiales</taxon>
        <taxon>Symbiodiniaceae</taxon>
        <taxon>Durusdinium</taxon>
    </lineage>
</organism>
<proteinExistence type="predicted"/>